<proteinExistence type="predicted"/>
<dbReference type="EMBL" id="FNZH01000001">
    <property type="protein sequence ID" value="SEI84605.1"/>
    <property type="molecule type" value="Genomic_DNA"/>
</dbReference>
<sequence length="581" mass="64906">MFIYLKVSDLFYPLKNPYFRLMRSHTIAKYLIFCWSFFLCTILSFSLYAQSDNEGKRRLGSSYFISNTTLIPEPGKLLQRQNILFENGVITAVGRTISLPPEAQEIKGDSLFVYAGFIDMANKTGVTEPEIPEKPKDFDSSNPAPEIAGIHPHYRVSSHFLENNPHDKEWRQLGFTLAQKLPLGKGMLPGTSALYTYGQEGTNNLLAENQSLYVKFSTVGGVYPNTDLGVMAKWRDLMQNARLYKEHETRYALDKGVPRVEKNPVLAALIPVIDRKMPVLLETSDELDIQRALKIQEENELRLILTGVNEGVQLLPTLKERGIGLVLTLHLPEDKFSESSPDEAGDDFESRKERVKAAYQQSLNFAGNVEKAGIPFGLTTKHLPRGDFYKNLQLMIKNGLSEEGALAALTVNPATLLGISDMAGTVTEGKMANLLLMSDTLFSEASKVRMVIADGYVFDYSEKTDKNKKEETIWEYEAKTPGGTSRGTWKFSRNEGKWTGSVTYENPEGSGTRTAPTRTEEINADSMRFSFSVPVRGEDLEVTVSGTISGDSFSGEMKLIGYENFPVKASKKDKPKRSNEL</sequence>
<gene>
    <name evidence="3" type="ORF">SAMN05192553_101514</name>
</gene>
<dbReference type="PANTHER" id="PTHR43135">
    <property type="entry name" value="ALPHA-D-RIBOSE 1-METHYLPHOSPHONATE 5-TRIPHOSPHATE DIPHOSPHATASE"/>
    <property type="match status" value="1"/>
</dbReference>
<dbReference type="Gene3D" id="3.20.20.140">
    <property type="entry name" value="Metal-dependent hydrolases"/>
    <property type="match status" value="1"/>
</dbReference>
<dbReference type="PANTHER" id="PTHR43135:SF3">
    <property type="entry name" value="ALPHA-D-RIBOSE 1-METHYLPHOSPHONATE 5-TRIPHOSPHATE DIPHOSPHATASE"/>
    <property type="match status" value="1"/>
</dbReference>
<dbReference type="SUPFAM" id="SSF51556">
    <property type="entry name" value="Metallo-dependent hydrolases"/>
    <property type="match status" value="1"/>
</dbReference>
<dbReference type="InterPro" id="IPR011059">
    <property type="entry name" value="Metal-dep_hydrolase_composite"/>
</dbReference>
<name>A0A1H6U8K6_9BACT</name>
<dbReference type="InterPro" id="IPR051781">
    <property type="entry name" value="Metallo-dep_Hydrolase"/>
</dbReference>
<evidence type="ECO:0000256" key="1">
    <source>
        <dbReference type="SAM" id="Phobius"/>
    </source>
</evidence>
<dbReference type="Pfam" id="PF01979">
    <property type="entry name" value="Amidohydro_1"/>
    <property type="match status" value="1"/>
</dbReference>
<evidence type="ECO:0000259" key="2">
    <source>
        <dbReference type="Pfam" id="PF01979"/>
    </source>
</evidence>
<feature type="transmembrane region" description="Helical" evidence="1">
    <location>
        <begin position="30"/>
        <end position="49"/>
    </location>
</feature>
<keyword evidence="1" id="KW-0812">Transmembrane</keyword>
<dbReference type="Proteomes" id="UP000199403">
    <property type="component" value="Unassembled WGS sequence"/>
</dbReference>
<protein>
    <submittedName>
        <fullName evidence="3">Imidazolonepropionase</fullName>
    </submittedName>
</protein>
<keyword evidence="1" id="KW-1133">Transmembrane helix</keyword>
<dbReference type="InterPro" id="IPR006680">
    <property type="entry name" value="Amidohydro-rel"/>
</dbReference>
<keyword evidence="4" id="KW-1185">Reference proteome</keyword>
<organism evidence="3 4">
    <name type="scientific">Cyclobacterium xiamenense</name>
    <dbReference type="NCBI Taxonomy" id="1297121"/>
    <lineage>
        <taxon>Bacteria</taxon>
        <taxon>Pseudomonadati</taxon>
        <taxon>Bacteroidota</taxon>
        <taxon>Cytophagia</taxon>
        <taxon>Cytophagales</taxon>
        <taxon>Cyclobacteriaceae</taxon>
        <taxon>Cyclobacterium</taxon>
    </lineage>
</organism>
<dbReference type="OrthoDB" id="1393708at2"/>
<accession>A0A1H6U8K6</accession>
<keyword evidence="1" id="KW-0472">Membrane</keyword>
<dbReference type="STRING" id="1416801.SAMN05192553_101514"/>
<dbReference type="GO" id="GO:0016810">
    <property type="term" value="F:hydrolase activity, acting on carbon-nitrogen (but not peptide) bonds"/>
    <property type="evidence" value="ECO:0007669"/>
    <property type="project" value="InterPro"/>
</dbReference>
<dbReference type="AlphaFoldDB" id="A0A1H6U8K6"/>
<dbReference type="SUPFAM" id="SSF51338">
    <property type="entry name" value="Composite domain of metallo-dependent hydrolases"/>
    <property type="match status" value="1"/>
</dbReference>
<dbReference type="InterPro" id="IPR032466">
    <property type="entry name" value="Metal_Hydrolase"/>
</dbReference>
<evidence type="ECO:0000313" key="3">
    <source>
        <dbReference type="EMBL" id="SEI84605.1"/>
    </source>
</evidence>
<reference evidence="4" key="1">
    <citation type="submission" date="2016-10" db="EMBL/GenBank/DDBJ databases">
        <authorList>
            <person name="Varghese N."/>
            <person name="Submissions S."/>
        </authorList>
    </citation>
    <scope>NUCLEOTIDE SEQUENCE [LARGE SCALE GENOMIC DNA]</scope>
    <source>
        <strain evidence="4">IBRC-M 10761</strain>
    </source>
</reference>
<evidence type="ECO:0000313" key="4">
    <source>
        <dbReference type="Proteomes" id="UP000199403"/>
    </source>
</evidence>
<feature type="domain" description="Amidohydrolase-related" evidence="2">
    <location>
        <begin position="361"/>
        <end position="455"/>
    </location>
</feature>